<evidence type="ECO:0000313" key="1">
    <source>
        <dbReference type="EMBL" id="KAL2744036.1"/>
    </source>
</evidence>
<sequence length="90" mass="10278">MAEIKICILRLYDVHMFYGNILLYKRHDKDLSLAAREEPAGPTNRQTILSPSSRKHIRGYAAIIVSKTSRLLYLSADGRLVEKHRNAIKA</sequence>
<dbReference type="AlphaFoldDB" id="A0ABD2CG32"/>
<keyword evidence="2" id="KW-1185">Reference proteome</keyword>
<name>A0ABD2CG32_VESMC</name>
<dbReference type="EMBL" id="JAYRBN010000053">
    <property type="protein sequence ID" value="KAL2744036.1"/>
    <property type="molecule type" value="Genomic_DNA"/>
</dbReference>
<gene>
    <name evidence="1" type="ORF">V1477_007912</name>
</gene>
<dbReference type="Proteomes" id="UP001607303">
    <property type="component" value="Unassembled WGS sequence"/>
</dbReference>
<protein>
    <submittedName>
        <fullName evidence="1">Uncharacterized protein</fullName>
    </submittedName>
</protein>
<proteinExistence type="predicted"/>
<organism evidence="1 2">
    <name type="scientific">Vespula maculifrons</name>
    <name type="common">Eastern yellow jacket</name>
    <name type="synonym">Wasp</name>
    <dbReference type="NCBI Taxonomy" id="7453"/>
    <lineage>
        <taxon>Eukaryota</taxon>
        <taxon>Metazoa</taxon>
        <taxon>Ecdysozoa</taxon>
        <taxon>Arthropoda</taxon>
        <taxon>Hexapoda</taxon>
        <taxon>Insecta</taxon>
        <taxon>Pterygota</taxon>
        <taxon>Neoptera</taxon>
        <taxon>Endopterygota</taxon>
        <taxon>Hymenoptera</taxon>
        <taxon>Apocrita</taxon>
        <taxon>Aculeata</taxon>
        <taxon>Vespoidea</taxon>
        <taxon>Vespidae</taxon>
        <taxon>Vespinae</taxon>
        <taxon>Vespula</taxon>
    </lineage>
</organism>
<comment type="caution">
    <text evidence="1">The sequence shown here is derived from an EMBL/GenBank/DDBJ whole genome shotgun (WGS) entry which is preliminary data.</text>
</comment>
<evidence type="ECO:0000313" key="2">
    <source>
        <dbReference type="Proteomes" id="UP001607303"/>
    </source>
</evidence>
<reference evidence="1 2" key="1">
    <citation type="journal article" date="2024" name="Ann. Entomol. Soc. Am.">
        <title>Genomic analyses of the southern and eastern yellowjacket wasps (Hymenoptera: Vespidae) reveal evolutionary signatures of social life.</title>
        <authorList>
            <person name="Catto M.A."/>
            <person name="Caine P.B."/>
            <person name="Orr S.E."/>
            <person name="Hunt B.G."/>
            <person name="Goodisman M.A.D."/>
        </authorList>
    </citation>
    <scope>NUCLEOTIDE SEQUENCE [LARGE SCALE GENOMIC DNA]</scope>
    <source>
        <strain evidence="1">232</strain>
        <tissue evidence="1">Head and thorax</tissue>
    </source>
</reference>
<accession>A0ABD2CG32</accession>